<evidence type="ECO:0000313" key="1">
    <source>
        <dbReference type="EMBL" id="MCW7553652.1"/>
    </source>
</evidence>
<organism evidence="1 2">
    <name type="scientific">Endozoicomonas gorgoniicola</name>
    <dbReference type="NCBI Taxonomy" id="1234144"/>
    <lineage>
        <taxon>Bacteria</taxon>
        <taxon>Pseudomonadati</taxon>
        <taxon>Pseudomonadota</taxon>
        <taxon>Gammaproteobacteria</taxon>
        <taxon>Oceanospirillales</taxon>
        <taxon>Endozoicomonadaceae</taxon>
        <taxon>Endozoicomonas</taxon>
    </lineage>
</organism>
<gene>
    <name evidence="1" type="ORF">NX722_13645</name>
</gene>
<proteinExistence type="predicted"/>
<name>A0ABT3MWA3_9GAMM</name>
<comment type="caution">
    <text evidence="1">The sequence shown here is derived from an EMBL/GenBank/DDBJ whole genome shotgun (WGS) entry which is preliminary data.</text>
</comment>
<evidence type="ECO:0000313" key="2">
    <source>
        <dbReference type="Proteomes" id="UP001209854"/>
    </source>
</evidence>
<accession>A0ABT3MWA3</accession>
<reference evidence="1 2" key="1">
    <citation type="submission" date="2022-10" db="EMBL/GenBank/DDBJ databases">
        <title>High-quality genome sequences of two octocoral-associated bacteria, Endozoicomonas euniceicola EF212 and Endozoicomonas gorgoniicola PS125.</title>
        <authorList>
            <person name="Chiou Y.-J."/>
            <person name="Chen Y.-H."/>
        </authorList>
    </citation>
    <scope>NUCLEOTIDE SEQUENCE [LARGE SCALE GENOMIC DNA]</scope>
    <source>
        <strain evidence="1 2">PS125</strain>
    </source>
</reference>
<keyword evidence="2" id="KW-1185">Reference proteome</keyword>
<dbReference type="Proteomes" id="UP001209854">
    <property type="component" value="Unassembled WGS sequence"/>
</dbReference>
<dbReference type="EMBL" id="JAPFCC010000001">
    <property type="protein sequence ID" value="MCW7553652.1"/>
    <property type="molecule type" value="Genomic_DNA"/>
</dbReference>
<sequence>MNSQSVANQVMEELRQTFEQYAQQRHPDRLITRQWKERDEYSKEQRNKGVHALLYRGEIPSNNPGVGMIRVLAYGLIRVHTRDGNGLELEQKELELIEQLKGFSQSDSGALLHINNIVSSLQVECPEGWYMAECEYGPVDLSITPNPWDDGRQFTGDMYVGCAPDIGAAHKDDYLHLLEDDDE</sequence>
<protein>
    <submittedName>
        <fullName evidence="1">Uncharacterized protein</fullName>
    </submittedName>
</protein>
<dbReference type="RefSeq" id="WP_262568470.1">
    <property type="nucleotide sequence ID" value="NZ_JAPFCC010000001.1"/>
</dbReference>